<feature type="binding site" description="axial binding residue" evidence="14">
    <location>
        <position position="460"/>
    </location>
    <ligand>
        <name>heme</name>
        <dbReference type="ChEBI" id="CHEBI:30413"/>
    </ligand>
    <ligandPart>
        <name>Fe</name>
        <dbReference type="ChEBI" id="CHEBI:18248"/>
    </ligandPart>
</feature>
<keyword evidence="5 14" id="KW-0349">Heme</keyword>
<dbReference type="SUPFAM" id="SSF48264">
    <property type="entry name" value="Cytochrome P450"/>
    <property type="match status" value="1"/>
</dbReference>
<gene>
    <name evidence="16" type="ORF">BT96DRAFT_886280</name>
</gene>
<dbReference type="PANTHER" id="PTHR46300">
    <property type="entry name" value="P450, PUTATIVE (EUROFUNG)-RELATED-RELATED"/>
    <property type="match status" value="1"/>
</dbReference>
<keyword evidence="15" id="KW-0732">Signal</keyword>
<organism evidence="16 17">
    <name type="scientific">Gymnopus androsaceus JB14</name>
    <dbReference type="NCBI Taxonomy" id="1447944"/>
    <lineage>
        <taxon>Eukaryota</taxon>
        <taxon>Fungi</taxon>
        <taxon>Dikarya</taxon>
        <taxon>Basidiomycota</taxon>
        <taxon>Agaricomycotina</taxon>
        <taxon>Agaricomycetes</taxon>
        <taxon>Agaricomycetidae</taxon>
        <taxon>Agaricales</taxon>
        <taxon>Marasmiineae</taxon>
        <taxon>Omphalotaceae</taxon>
        <taxon>Gymnopus</taxon>
    </lineage>
</organism>
<comment type="similarity">
    <text evidence="4">Belongs to the cytochrome P450 family.</text>
</comment>
<evidence type="ECO:0000256" key="7">
    <source>
        <dbReference type="ARBA" id="ARBA00022723"/>
    </source>
</evidence>
<evidence type="ECO:0000313" key="16">
    <source>
        <dbReference type="EMBL" id="KAE9394783.1"/>
    </source>
</evidence>
<dbReference type="Pfam" id="PF00067">
    <property type="entry name" value="p450"/>
    <property type="match status" value="1"/>
</dbReference>
<dbReference type="EMBL" id="ML769543">
    <property type="protein sequence ID" value="KAE9394783.1"/>
    <property type="molecule type" value="Genomic_DNA"/>
</dbReference>
<evidence type="ECO:0000256" key="8">
    <source>
        <dbReference type="ARBA" id="ARBA00022989"/>
    </source>
</evidence>
<evidence type="ECO:0000256" key="13">
    <source>
        <dbReference type="ARBA" id="ARBA00023180"/>
    </source>
</evidence>
<dbReference type="PRINTS" id="PR00385">
    <property type="entry name" value="P450"/>
</dbReference>
<dbReference type="InterPro" id="IPR036396">
    <property type="entry name" value="Cyt_P450_sf"/>
</dbReference>
<keyword evidence="8" id="KW-1133">Transmembrane helix</keyword>
<dbReference type="InterPro" id="IPR002401">
    <property type="entry name" value="Cyt_P450_E_grp-I"/>
</dbReference>
<protein>
    <submittedName>
        <fullName evidence="16">Cytochrome P450</fullName>
    </submittedName>
</protein>
<feature type="chain" id="PRO_5025429916" evidence="15">
    <location>
        <begin position="29"/>
        <end position="541"/>
    </location>
</feature>
<keyword evidence="10 14" id="KW-0408">Iron</keyword>
<dbReference type="GO" id="GO:0005506">
    <property type="term" value="F:iron ion binding"/>
    <property type="evidence" value="ECO:0007669"/>
    <property type="project" value="InterPro"/>
</dbReference>
<evidence type="ECO:0000256" key="9">
    <source>
        <dbReference type="ARBA" id="ARBA00023002"/>
    </source>
</evidence>
<evidence type="ECO:0000256" key="10">
    <source>
        <dbReference type="ARBA" id="ARBA00023004"/>
    </source>
</evidence>
<evidence type="ECO:0000256" key="11">
    <source>
        <dbReference type="ARBA" id="ARBA00023033"/>
    </source>
</evidence>
<dbReference type="GO" id="GO:0020037">
    <property type="term" value="F:heme binding"/>
    <property type="evidence" value="ECO:0007669"/>
    <property type="project" value="InterPro"/>
</dbReference>
<keyword evidence="17" id="KW-1185">Reference proteome</keyword>
<comment type="pathway">
    <text evidence="3">Secondary metabolite biosynthesis.</text>
</comment>
<dbReference type="InterPro" id="IPR050364">
    <property type="entry name" value="Cytochrome_P450_fung"/>
</dbReference>
<keyword evidence="6" id="KW-0812">Transmembrane</keyword>
<dbReference type="InterPro" id="IPR001128">
    <property type="entry name" value="Cyt_P450"/>
</dbReference>
<evidence type="ECO:0000256" key="12">
    <source>
        <dbReference type="ARBA" id="ARBA00023136"/>
    </source>
</evidence>
<dbReference type="CDD" id="cd11065">
    <property type="entry name" value="CYP64-like"/>
    <property type="match status" value="1"/>
</dbReference>
<evidence type="ECO:0000256" key="6">
    <source>
        <dbReference type="ARBA" id="ARBA00022692"/>
    </source>
</evidence>
<evidence type="ECO:0000256" key="2">
    <source>
        <dbReference type="ARBA" id="ARBA00004167"/>
    </source>
</evidence>
<evidence type="ECO:0000256" key="5">
    <source>
        <dbReference type="ARBA" id="ARBA00022617"/>
    </source>
</evidence>
<accession>A0A6A4HAP1</accession>
<dbReference type="OrthoDB" id="2789670at2759"/>
<name>A0A6A4HAP1_9AGAR</name>
<evidence type="ECO:0000313" key="17">
    <source>
        <dbReference type="Proteomes" id="UP000799118"/>
    </source>
</evidence>
<reference evidence="16" key="1">
    <citation type="journal article" date="2019" name="Environ. Microbiol.">
        <title>Fungal ecological strategies reflected in gene transcription - a case study of two litter decomposers.</title>
        <authorList>
            <person name="Barbi F."/>
            <person name="Kohler A."/>
            <person name="Barry K."/>
            <person name="Baskaran P."/>
            <person name="Daum C."/>
            <person name="Fauchery L."/>
            <person name="Ihrmark K."/>
            <person name="Kuo A."/>
            <person name="LaButti K."/>
            <person name="Lipzen A."/>
            <person name="Morin E."/>
            <person name="Grigoriev I.V."/>
            <person name="Henrissat B."/>
            <person name="Lindahl B."/>
            <person name="Martin F."/>
        </authorList>
    </citation>
    <scope>NUCLEOTIDE SEQUENCE</scope>
    <source>
        <strain evidence="16">JB14</strain>
    </source>
</reference>
<evidence type="ECO:0000256" key="1">
    <source>
        <dbReference type="ARBA" id="ARBA00001971"/>
    </source>
</evidence>
<dbReference type="Proteomes" id="UP000799118">
    <property type="component" value="Unassembled WGS sequence"/>
</dbReference>
<evidence type="ECO:0000256" key="15">
    <source>
        <dbReference type="SAM" id="SignalP"/>
    </source>
</evidence>
<evidence type="ECO:0000256" key="3">
    <source>
        <dbReference type="ARBA" id="ARBA00005179"/>
    </source>
</evidence>
<dbReference type="PRINTS" id="PR00463">
    <property type="entry name" value="EP450I"/>
</dbReference>
<sequence length="541" mass="60736">MTAFLYGLGAIVVFLLLLLRALINDGRAQKQLPPGPRGLPILGNVLQLSAASKLWLTFDQLKHEYGPIVYLNMAGQHIVVLNTKVAATELLERRSAIYSDRAKCVVPEHLGSLLTVPFARYGKLWQNLRRASHAVLNARVSAQYQPVQTDEAIILAHGLLYDTSVPLLLKIHRSASTIISVVYGKRSLSSLESETPDQTSLDARGLHITNDPLETLSNIAHRFTSALHPGAHIVEVLPILDYLPEVMAKWKRDARRDFQKISGIFQKYFDDAVRDEHERSSLCVSLADGKVASGLTNIQKAWVAGSITVAAVETTSNTLSYFLYAMILHPGIQEEAQKELDRVIGRSRNPTFADIPDLPYVRAIVKELLRWQPAIPLAVPHISTEDDWYEGYFIPKGTQCIPNIWSMNRDKEVYGADADKFLPERFLRKSKEETGSKFVLREEYEVEDGHCSYGFGRRVCVGRHVADNALLINICTILWALRIESKTPLVSLARDAQEKQSKDMINPIPDFQCHFHPRFPEAESLLRSLRDDVVQGRSSIS</sequence>
<evidence type="ECO:0000256" key="14">
    <source>
        <dbReference type="PIRSR" id="PIRSR602401-1"/>
    </source>
</evidence>
<keyword evidence="12" id="KW-0472">Membrane</keyword>
<comment type="cofactor">
    <cofactor evidence="1 14">
        <name>heme</name>
        <dbReference type="ChEBI" id="CHEBI:30413"/>
    </cofactor>
</comment>
<dbReference type="GO" id="GO:0016705">
    <property type="term" value="F:oxidoreductase activity, acting on paired donors, with incorporation or reduction of molecular oxygen"/>
    <property type="evidence" value="ECO:0007669"/>
    <property type="project" value="InterPro"/>
</dbReference>
<dbReference type="Gene3D" id="1.10.630.10">
    <property type="entry name" value="Cytochrome P450"/>
    <property type="match status" value="1"/>
</dbReference>
<evidence type="ECO:0000256" key="4">
    <source>
        <dbReference type="ARBA" id="ARBA00010617"/>
    </source>
</evidence>
<dbReference type="PANTHER" id="PTHR46300:SF2">
    <property type="entry name" value="CYTOCHROME P450 MONOOXYGENASE ALNH-RELATED"/>
    <property type="match status" value="1"/>
</dbReference>
<comment type="subcellular location">
    <subcellularLocation>
        <location evidence="2">Membrane</location>
        <topology evidence="2">Single-pass membrane protein</topology>
    </subcellularLocation>
</comment>
<dbReference type="GO" id="GO:0016020">
    <property type="term" value="C:membrane"/>
    <property type="evidence" value="ECO:0007669"/>
    <property type="project" value="UniProtKB-SubCell"/>
</dbReference>
<proteinExistence type="inferred from homology"/>
<keyword evidence="11" id="KW-0503">Monooxygenase</keyword>
<dbReference type="AlphaFoldDB" id="A0A6A4HAP1"/>
<dbReference type="GO" id="GO:0004497">
    <property type="term" value="F:monooxygenase activity"/>
    <property type="evidence" value="ECO:0007669"/>
    <property type="project" value="UniProtKB-KW"/>
</dbReference>
<keyword evidence="7 14" id="KW-0479">Metal-binding</keyword>
<keyword evidence="9" id="KW-0560">Oxidoreductase</keyword>
<keyword evidence="13" id="KW-0325">Glycoprotein</keyword>
<feature type="signal peptide" evidence="15">
    <location>
        <begin position="1"/>
        <end position="28"/>
    </location>
</feature>